<dbReference type="InParanoid" id="A0A409WY25"/>
<dbReference type="AlphaFoldDB" id="A0A409WY25"/>
<reference evidence="5 6" key="1">
    <citation type="journal article" date="2018" name="Evol. Lett.">
        <title>Horizontal gene cluster transfer increased hallucinogenic mushroom diversity.</title>
        <authorList>
            <person name="Reynolds H.T."/>
            <person name="Vijayakumar V."/>
            <person name="Gluck-Thaler E."/>
            <person name="Korotkin H.B."/>
            <person name="Matheny P.B."/>
            <person name="Slot J.C."/>
        </authorList>
    </citation>
    <scope>NUCLEOTIDE SEQUENCE [LARGE SCALE GENOMIC DNA]</scope>
    <source>
        <strain evidence="5 6">2631</strain>
    </source>
</reference>
<feature type="region of interest" description="Disordered" evidence="3">
    <location>
        <begin position="222"/>
        <end position="334"/>
    </location>
</feature>
<dbReference type="PANTHER" id="PTHR14790:SF15">
    <property type="entry name" value="RECQ-MEDIATED GENOME INSTABILITY PROTEIN 1"/>
    <property type="match status" value="1"/>
</dbReference>
<feature type="region of interest" description="Disordered" evidence="3">
    <location>
        <begin position="489"/>
        <end position="519"/>
    </location>
</feature>
<proteinExistence type="inferred from homology"/>
<dbReference type="GO" id="GO:0000712">
    <property type="term" value="P:resolution of meiotic recombination intermediates"/>
    <property type="evidence" value="ECO:0007669"/>
    <property type="project" value="TreeGrafter"/>
</dbReference>
<comment type="caution">
    <text evidence="5">The sequence shown here is derived from an EMBL/GenBank/DDBJ whole genome shotgun (WGS) entry which is preliminary data.</text>
</comment>
<dbReference type="GO" id="GO:0016604">
    <property type="term" value="C:nuclear body"/>
    <property type="evidence" value="ECO:0007669"/>
    <property type="project" value="TreeGrafter"/>
</dbReference>
<dbReference type="GO" id="GO:0031422">
    <property type="term" value="C:RecQ family helicase-topoisomerase III complex"/>
    <property type="evidence" value="ECO:0007669"/>
    <property type="project" value="TreeGrafter"/>
</dbReference>
<feature type="region of interest" description="Disordered" evidence="3">
    <location>
        <begin position="540"/>
        <end position="585"/>
    </location>
</feature>
<evidence type="ECO:0000259" key="4">
    <source>
        <dbReference type="Pfam" id="PF08585"/>
    </source>
</evidence>
<dbReference type="Pfam" id="PF08585">
    <property type="entry name" value="RMI1_N_C"/>
    <property type="match status" value="1"/>
</dbReference>
<dbReference type="EMBL" id="NHYD01003015">
    <property type="protein sequence ID" value="PPQ83420.1"/>
    <property type="molecule type" value="Genomic_DNA"/>
</dbReference>
<feature type="compositionally biased region" description="Low complexity" evidence="3">
    <location>
        <begin position="493"/>
        <end position="518"/>
    </location>
</feature>
<evidence type="ECO:0000256" key="2">
    <source>
        <dbReference type="ARBA" id="ARBA00018987"/>
    </source>
</evidence>
<name>A0A409WY25_PSICY</name>
<sequence>MAPPSRVTQWLTENFQKPRVDPEWLEGCTEWLEGDQNISAVSAFPEFVERVKGQLLESDLLDSMVPGTGLDAHVSSLSGHLGGPPVLVQINAITEMGTSAFQLEQIRLAREERILAGVGDEEGEEDGDVEVEGEGPMPKYPRSALRFQLTDGATIIEAMEYRRIPQLVLGQTPLGYKMQLKGTKFQNGMAMLEPTTIILLGGKQAELEANQNRDFKRGLYARLRRPLTPNPNDGEQVEDNREAVPAPAPIIARSPLRDISPLPVSIPQHDDDIDMEPRRRLPNNSSLNNVSNSPIQTAKQSRPIIALPSRQNRTSTGGVSDNSEDIQAQRKTPMAERATLVFAGSQPKRSITSEYFNGNAIASGSGSTRSKSREINNAIDELDFNFEPTGRQLSRTLPSPEYFQSYEPSANNDPFDFDFLDEMDQENQPPTSIPSDKGKARQTSVPTSHLSTTMQDDPGSDDYGMDDSNDFDPAFLEECAKIERDAISKTSAVHSPSSIPVSTSVSGSSASVSMPSAPKISLPSTNAVSRIANVIEIDDSDDEVLEPDDKENEPVATRHVRRRTNAAVADTGPSQSQNHRYQNVRKKTGQPIILAINPDDIIDLSDSD</sequence>
<gene>
    <name evidence="5" type="ORF">CVT25_007011</name>
</gene>
<feature type="compositionally biased region" description="Polar residues" evidence="3">
    <location>
        <begin position="309"/>
        <end position="330"/>
    </location>
</feature>
<evidence type="ECO:0000313" key="5">
    <source>
        <dbReference type="EMBL" id="PPQ83420.1"/>
    </source>
</evidence>
<evidence type="ECO:0000256" key="3">
    <source>
        <dbReference type="SAM" id="MobiDB-lite"/>
    </source>
</evidence>
<comment type="similarity">
    <text evidence="1">Belongs to the RMI1 family.</text>
</comment>
<feature type="domain" description="RecQ mediated genome instability protein 1 OB-fold" evidence="4">
    <location>
        <begin position="81"/>
        <end position="213"/>
    </location>
</feature>
<dbReference type="InterPro" id="IPR042470">
    <property type="entry name" value="RMI1_N_C_sf"/>
</dbReference>
<organism evidence="5 6">
    <name type="scientific">Psilocybe cyanescens</name>
    <dbReference type="NCBI Taxonomy" id="93625"/>
    <lineage>
        <taxon>Eukaryota</taxon>
        <taxon>Fungi</taxon>
        <taxon>Dikarya</taxon>
        <taxon>Basidiomycota</taxon>
        <taxon>Agaricomycotina</taxon>
        <taxon>Agaricomycetes</taxon>
        <taxon>Agaricomycetidae</taxon>
        <taxon>Agaricales</taxon>
        <taxon>Agaricineae</taxon>
        <taxon>Strophariaceae</taxon>
        <taxon>Psilocybe</taxon>
    </lineage>
</organism>
<feature type="compositionally biased region" description="Low complexity" evidence="3">
    <location>
        <begin position="282"/>
        <end position="294"/>
    </location>
</feature>
<dbReference type="Gene3D" id="2.40.50.770">
    <property type="entry name" value="RecQ-mediated genome instability protein Rmi1, C-terminal domain"/>
    <property type="match status" value="1"/>
</dbReference>
<feature type="compositionally biased region" description="Acidic residues" evidence="3">
    <location>
        <begin position="458"/>
        <end position="470"/>
    </location>
</feature>
<feature type="compositionally biased region" description="Acidic residues" evidence="3">
    <location>
        <begin position="540"/>
        <end position="551"/>
    </location>
</feature>
<dbReference type="OrthoDB" id="341511at2759"/>
<feature type="compositionally biased region" description="Polar residues" evidence="3">
    <location>
        <begin position="572"/>
        <end position="581"/>
    </location>
</feature>
<feature type="compositionally biased region" description="Polar residues" evidence="3">
    <location>
        <begin position="441"/>
        <end position="455"/>
    </location>
</feature>
<dbReference type="STRING" id="93625.A0A409WY25"/>
<dbReference type="InterPro" id="IPR013894">
    <property type="entry name" value="RMI1_OB"/>
</dbReference>
<keyword evidence="6" id="KW-1185">Reference proteome</keyword>
<evidence type="ECO:0000256" key="1">
    <source>
        <dbReference type="ARBA" id="ARBA00006395"/>
    </source>
</evidence>
<accession>A0A409WY25</accession>
<protein>
    <recommendedName>
        <fullName evidence="2">RecQ-mediated genome instability protein 1</fullName>
    </recommendedName>
</protein>
<feature type="region of interest" description="Disordered" evidence="3">
    <location>
        <begin position="406"/>
        <end position="471"/>
    </location>
</feature>
<dbReference type="Proteomes" id="UP000283269">
    <property type="component" value="Unassembled WGS sequence"/>
</dbReference>
<dbReference type="PANTHER" id="PTHR14790">
    <property type="entry name" value="RECQ-MEDIATED GENOME INSTABILITY PROTEIN 1 RMI1"/>
    <property type="match status" value="1"/>
</dbReference>
<dbReference type="SMART" id="SM01161">
    <property type="entry name" value="DUF1767"/>
    <property type="match status" value="1"/>
</dbReference>
<dbReference type="GO" id="GO:0000724">
    <property type="term" value="P:double-strand break repair via homologous recombination"/>
    <property type="evidence" value="ECO:0007669"/>
    <property type="project" value="TreeGrafter"/>
</dbReference>
<evidence type="ECO:0000313" key="6">
    <source>
        <dbReference type="Proteomes" id="UP000283269"/>
    </source>
</evidence>
<feature type="compositionally biased region" description="Acidic residues" evidence="3">
    <location>
        <begin position="415"/>
        <end position="425"/>
    </location>
</feature>